<keyword evidence="1" id="KW-0147">Chitin-binding</keyword>
<keyword evidence="9" id="KW-1185">Reference proteome</keyword>
<evidence type="ECO:0000256" key="3">
    <source>
        <dbReference type="ARBA" id="ARBA00022737"/>
    </source>
</evidence>
<organism evidence="9 10">
    <name type="scientific">Spodoptera litura</name>
    <name type="common">Asian cotton leafworm</name>
    <dbReference type="NCBI Taxonomy" id="69820"/>
    <lineage>
        <taxon>Eukaryota</taxon>
        <taxon>Metazoa</taxon>
        <taxon>Ecdysozoa</taxon>
        <taxon>Arthropoda</taxon>
        <taxon>Hexapoda</taxon>
        <taxon>Insecta</taxon>
        <taxon>Pterygota</taxon>
        <taxon>Neoptera</taxon>
        <taxon>Endopterygota</taxon>
        <taxon>Lepidoptera</taxon>
        <taxon>Glossata</taxon>
        <taxon>Ditrysia</taxon>
        <taxon>Noctuoidea</taxon>
        <taxon>Noctuidae</taxon>
        <taxon>Amphipyrinae</taxon>
        <taxon>Spodoptera</taxon>
    </lineage>
</organism>
<dbReference type="RefSeq" id="XP_022824842.1">
    <property type="nucleotide sequence ID" value="XM_022969074.1"/>
</dbReference>
<dbReference type="GO" id="GO:0008061">
    <property type="term" value="F:chitin binding"/>
    <property type="evidence" value="ECO:0007669"/>
    <property type="project" value="UniProtKB-KW"/>
</dbReference>
<dbReference type="PANTHER" id="PTHR23301:SF0">
    <property type="entry name" value="CHITIN-BINDING TYPE-2 DOMAIN-CONTAINING PROTEIN-RELATED"/>
    <property type="match status" value="1"/>
</dbReference>
<dbReference type="SMART" id="SM00494">
    <property type="entry name" value="ChtBD2"/>
    <property type="match status" value="9"/>
</dbReference>
<evidence type="ECO:0000256" key="7">
    <source>
        <dbReference type="SAM" id="SignalP"/>
    </source>
</evidence>
<feature type="region of interest" description="Disordered" evidence="6">
    <location>
        <begin position="674"/>
        <end position="695"/>
    </location>
</feature>
<feature type="domain" description="Chitin-binding type-2" evidence="8">
    <location>
        <begin position="101"/>
        <end position="158"/>
    </location>
</feature>
<feature type="domain" description="Chitin-binding type-2" evidence="8">
    <location>
        <begin position="192"/>
        <end position="249"/>
    </location>
</feature>
<evidence type="ECO:0000256" key="1">
    <source>
        <dbReference type="ARBA" id="ARBA00022669"/>
    </source>
</evidence>
<dbReference type="InterPro" id="IPR036508">
    <property type="entry name" value="Chitin-bd_dom_sf"/>
</dbReference>
<feature type="compositionally biased region" description="Low complexity" evidence="6">
    <location>
        <begin position="676"/>
        <end position="690"/>
    </location>
</feature>
<feature type="compositionally biased region" description="Low complexity" evidence="6">
    <location>
        <begin position="442"/>
        <end position="458"/>
    </location>
</feature>
<dbReference type="InterPro" id="IPR002557">
    <property type="entry name" value="Chitin-bd_dom"/>
</dbReference>
<dbReference type="PANTHER" id="PTHR23301">
    <property type="entry name" value="CHITIN BINDING PERITROPHIN-A"/>
    <property type="match status" value="1"/>
</dbReference>
<feature type="chain" id="PRO_5039933927" evidence="7">
    <location>
        <begin position="18"/>
        <end position="759"/>
    </location>
</feature>
<feature type="domain" description="Chitin-binding type-2" evidence="8">
    <location>
        <begin position="539"/>
        <end position="594"/>
    </location>
</feature>
<evidence type="ECO:0000256" key="4">
    <source>
        <dbReference type="ARBA" id="ARBA00023157"/>
    </source>
</evidence>
<feature type="signal peptide" evidence="7">
    <location>
        <begin position="1"/>
        <end position="17"/>
    </location>
</feature>
<dbReference type="OrthoDB" id="9987187at2759"/>
<gene>
    <name evidence="10" type="primary">LOC111355291</name>
</gene>
<feature type="region of interest" description="Disordered" evidence="6">
    <location>
        <begin position="440"/>
        <end position="460"/>
    </location>
</feature>
<reference evidence="10" key="1">
    <citation type="submission" date="2025-08" db="UniProtKB">
        <authorList>
            <consortium name="RefSeq"/>
        </authorList>
    </citation>
    <scope>IDENTIFICATION</scope>
    <source>
        <strain evidence="10">Ishihara</strain>
        <tissue evidence="10">Whole body</tissue>
    </source>
</reference>
<dbReference type="InterPro" id="IPR051940">
    <property type="entry name" value="Chitin_bind-dev_reg"/>
</dbReference>
<keyword evidence="2 7" id="KW-0732">Signal</keyword>
<keyword evidence="3" id="KW-0677">Repeat</keyword>
<feature type="domain" description="Chitin-binding type-2" evidence="8">
    <location>
        <begin position="465"/>
        <end position="522"/>
    </location>
</feature>
<feature type="domain" description="Chitin-binding type-2" evidence="8">
    <location>
        <begin position="374"/>
        <end position="431"/>
    </location>
</feature>
<evidence type="ECO:0000256" key="2">
    <source>
        <dbReference type="ARBA" id="ARBA00022729"/>
    </source>
</evidence>
<evidence type="ECO:0000256" key="5">
    <source>
        <dbReference type="ARBA" id="ARBA00023180"/>
    </source>
</evidence>
<keyword evidence="5" id="KW-0325">Glycoprotein</keyword>
<dbReference type="SUPFAM" id="SSF57625">
    <property type="entry name" value="Invertebrate chitin-binding proteins"/>
    <property type="match status" value="9"/>
</dbReference>
<feature type="domain" description="Chitin-binding type-2" evidence="8">
    <location>
        <begin position="612"/>
        <end position="667"/>
    </location>
</feature>
<evidence type="ECO:0000259" key="8">
    <source>
        <dbReference type="PROSITE" id="PS50940"/>
    </source>
</evidence>
<dbReference type="Proteomes" id="UP000301870">
    <property type="component" value="Chromosome 20"/>
</dbReference>
<proteinExistence type="predicted"/>
<dbReference type="GO" id="GO:0005576">
    <property type="term" value="C:extracellular region"/>
    <property type="evidence" value="ECO:0007669"/>
    <property type="project" value="InterPro"/>
</dbReference>
<dbReference type="Gene3D" id="2.170.140.10">
    <property type="entry name" value="Chitin binding domain"/>
    <property type="match status" value="9"/>
</dbReference>
<dbReference type="AlphaFoldDB" id="A0A9J7EAD4"/>
<dbReference type="PROSITE" id="PS50940">
    <property type="entry name" value="CHIT_BIND_II"/>
    <property type="match status" value="9"/>
</dbReference>
<feature type="domain" description="Chitin-binding type-2" evidence="8">
    <location>
        <begin position="24"/>
        <end position="79"/>
    </location>
</feature>
<keyword evidence="4" id="KW-1015">Disulfide bond</keyword>
<evidence type="ECO:0000313" key="10">
    <source>
        <dbReference type="RefSeq" id="XP_022824842.1"/>
    </source>
</evidence>
<name>A0A9J7EAD4_SPOLT</name>
<dbReference type="GeneID" id="111355291"/>
<dbReference type="Pfam" id="PF01607">
    <property type="entry name" value="CBM_14"/>
    <property type="match status" value="9"/>
</dbReference>
<feature type="domain" description="Chitin-binding type-2" evidence="8">
    <location>
        <begin position="283"/>
        <end position="340"/>
    </location>
</feature>
<accession>A0A9J7EAD4</accession>
<protein>
    <submittedName>
        <fullName evidence="10">Chondroitin proteoglycan 2-like</fullName>
    </submittedName>
</protein>
<sequence length="759" mass="84497">MKGITLLLITAAALAHANPARFFENGCPKDTSKLLPHQDCGRFFVCFREIKFVRECPHGLHFNAELELCDLPRNAKCNLNRLEHHSDSGTHLRNGRNENPAVICSSENSEGVLFPHEKCNQFYKCSGRHPVAFDCPTNLLFNEISKMCDWPEKVDCDNRLIADDTDGGNNDNKNYAPDVGVGVDNHDPNQAPVICATENSDGVLVAHENCDRFYKCFDGHPVALNCPDNLLYNPEMEYCDWPWKVNCGERTISDDKEVIDNNGGNNQEGVGNVGNNADPSEAPKICAAENSDGVLVAHENCDRFYKCFDGHPVALNCPDNLLYNPEMEYCDWPWKVNCGERTISDDKEVIDNNGGNNQEGGGNVGNNADPSEAPKICATENSDGVLVAHENCDRFYKCFDGHPVALNCPDNLLYNPEMDYCDWPWNVNCGERTISDDKEVVDNNGGNNQEEGGNVGNNADPNEAPKICAAENSDGVLVAHENCDQFYKCFEGKPVAMNCPVNLFYNPEQGYCDWQFNVKCNNKVIPTQNNDGNGNNFVNQLCSSNDDDIIPHENCNQFYKCVHSHMEPMSCPPGLYFNTIIKVCDWPMNVDCAQRKKCLALVLLCVAFAHANSSCSPNEHKLVPHEKCNQFYMCIGGMKIELYCAQGLMFNPELEVCDWHQHVDCSDRIVPEEVDGGNQNENNEPQQPGGHHYDDPSQAPAICAAEDSDGILVAHERCDQFYKCFGGQPVAMGCPVNLLYNPEQEYCDWPSNVNCGNRV</sequence>
<evidence type="ECO:0000313" key="9">
    <source>
        <dbReference type="Proteomes" id="UP000301870"/>
    </source>
</evidence>
<evidence type="ECO:0000256" key="6">
    <source>
        <dbReference type="SAM" id="MobiDB-lite"/>
    </source>
</evidence>
<feature type="domain" description="Chitin-binding type-2" evidence="8">
    <location>
        <begin position="700"/>
        <end position="757"/>
    </location>
</feature>
<dbReference type="KEGG" id="sliu:111355291"/>